<evidence type="ECO:0000256" key="2">
    <source>
        <dbReference type="ARBA" id="ARBA00022801"/>
    </source>
</evidence>
<evidence type="ECO:0000313" key="4">
    <source>
        <dbReference type="EMBL" id="HJA99367.1"/>
    </source>
</evidence>
<comment type="caution">
    <text evidence="4">The sequence shown here is derived from an EMBL/GenBank/DDBJ whole genome shotgun (WGS) entry which is preliminary data.</text>
</comment>
<evidence type="ECO:0000256" key="1">
    <source>
        <dbReference type="ARBA" id="ARBA00022516"/>
    </source>
</evidence>
<dbReference type="Proteomes" id="UP000824259">
    <property type="component" value="Unassembled WGS sequence"/>
</dbReference>
<reference evidence="4" key="2">
    <citation type="submission" date="2021-04" db="EMBL/GenBank/DDBJ databases">
        <authorList>
            <person name="Gilroy R."/>
        </authorList>
    </citation>
    <scope>NUCLEOTIDE SEQUENCE</scope>
    <source>
        <strain evidence="4">CHK169-11906</strain>
    </source>
</reference>
<dbReference type="AlphaFoldDB" id="A0A9D2L537"/>
<dbReference type="GO" id="GO:0006633">
    <property type="term" value="P:fatty acid biosynthetic process"/>
    <property type="evidence" value="ECO:0007669"/>
    <property type="project" value="InterPro"/>
</dbReference>
<name>A0A9D2L537_9BACT</name>
<evidence type="ECO:0000256" key="3">
    <source>
        <dbReference type="ARBA" id="ARBA00023098"/>
    </source>
</evidence>
<proteinExistence type="predicted"/>
<dbReference type="Pfam" id="PF04336">
    <property type="entry name" value="ACP_PD"/>
    <property type="match status" value="1"/>
</dbReference>
<organism evidence="4 5">
    <name type="scientific">Candidatus Alistipes avicola</name>
    <dbReference type="NCBI Taxonomy" id="2838432"/>
    <lineage>
        <taxon>Bacteria</taxon>
        <taxon>Pseudomonadati</taxon>
        <taxon>Bacteroidota</taxon>
        <taxon>Bacteroidia</taxon>
        <taxon>Bacteroidales</taxon>
        <taxon>Rikenellaceae</taxon>
        <taxon>Alistipes</taxon>
    </lineage>
</organism>
<dbReference type="PANTHER" id="PTHR38764:SF1">
    <property type="entry name" value="ACYL CARRIER PROTEIN PHOSPHODIESTERASE"/>
    <property type="match status" value="1"/>
</dbReference>
<reference evidence="4" key="1">
    <citation type="journal article" date="2021" name="PeerJ">
        <title>Extensive microbial diversity within the chicken gut microbiome revealed by metagenomics and culture.</title>
        <authorList>
            <person name="Gilroy R."/>
            <person name="Ravi A."/>
            <person name="Getino M."/>
            <person name="Pursley I."/>
            <person name="Horton D.L."/>
            <person name="Alikhan N.F."/>
            <person name="Baker D."/>
            <person name="Gharbi K."/>
            <person name="Hall N."/>
            <person name="Watson M."/>
            <person name="Adriaenssens E.M."/>
            <person name="Foster-Nyarko E."/>
            <person name="Jarju S."/>
            <person name="Secka A."/>
            <person name="Antonio M."/>
            <person name="Oren A."/>
            <person name="Chaudhuri R.R."/>
            <person name="La Ragione R."/>
            <person name="Hildebrand F."/>
            <person name="Pallen M.J."/>
        </authorList>
    </citation>
    <scope>NUCLEOTIDE SEQUENCE</scope>
    <source>
        <strain evidence="4">CHK169-11906</strain>
    </source>
</reference>
<accession>A0A9D2L537</accession>
<dbReference type="EMBL" id="DWYR01000023">
    <property type="protein sequence ID" value="HJA99367.1"/>
    <property type="molecule type" value="Genomic_DNA"/>
</dbReference>
<evidence type="ECO:0000313" key="5">
    <source>
        <dbReference type="Proteomes" id="UP000824259"/>
    </source>
</evidence>
<protein>
    <submittedName>
        <fullName evidence="4">DUF479 domain-containing protein</fullName>
    </submittedName>
</protein>
<keyword evidence="2" id="KW-0378">Hydrolase</keyword>
<gene>
    <name evidence="4" type="ORF">H9779_07220</name>
</gene>
<dbReference type="PANTHER" id="PTHR38764">
    <property type="entry name" value="ACYL CARRIER PROTEIN PHOSPHODIESTERASE"/>
    <property type="match status" value="1"/>
</dbReference>
<keyword evidence="1" id="KW-0444">Lipid biosynthesis</keyword>
<keyword evidence="3" id="KW-0443">Lipid metabolism</keyword>
<sequence length="207" mass="24821">MNYLAHIFLSDNDPHRQVGNFIGDAVKGNAYRNYPHGIAQGILLHRAIDFFTDNHPAVKQEVRILRERFGRYAPILLDIYFDYLLASRFEEFSPMPLKRFARRFYFNLLRSRRYLPLRIKRFMWHFIATDRLGRYATTTGIEESLRIMIQYKHIDLSPEEAIRYLTQHEQELWSLFLSFFLELQDFCQKRIRSGIQTNFPDTVYGND</sequence>
<dbReference type="GO" id="GO:0008770">
    <property type="term" value="F:[acyl-carrier-protein] phosphodiesterase activity"/>
    <property type="evidence" value="ECO:0007669"/>
    <property type="project" value="InterPro"/>
</dbReference>
<dbReference type="InterPro" id="IPR007431">
    <property type="entry name" value="ACP_PD"/>
</dbReference>